<dbReference type="EMBL" id="UGMA01000005">
    <property type="protein sequence ID" value="STU61358.1"/>
    <property type="molecule type" value="Genomic_DNA"/>
</dbReference>
<dbReference type="Proteomes" id="UP000254020">
    <property type="component" value="Unassembled WGS sequence"/>
</dbReference>
<gene>
    <name evidence="3" type="primary">recD_4</name>
    <name evidence="3" type="ORF">NCTC9504_01435</name>
</gene>
<evidence type="ECO:0000256" key="1">
    <source>
        <dbReference type="SAM" id="MobiDB-lite"/>
    </source>
</evidence>
<dbReference type="SUPFAM" id="SSF52540">
    <property type="entry name" value="P-loop containing nucleoside triphosphate hydrolases"/>
    <property type="match status" value="1"/>
</dbReference>
<feature type="compositionally biased region" description="Basic residues" evidence="1">
    <location>
        <begin position="139"/>
        <end position="149"/>
    </location>
</feature>
<evidence type="ECO:0000259" key="2">
    <source>
        <dbReference type="Pfam" id="PF13538"/>
    </source>
</evidence>
<dbReference type="Gene3D" id="3.40.50.300">
    <property type="entry name" value="P-loop containing nucleotide triphosphate hydrolases"/>
    <property type="match status" value="1"/>
</dbReference>
<dbReference type="CDD" id="cd18809">
    <property type="entry name" value="SF1_C_RecD"/>
    <property type="match status" value="1"/>
</dbReference>
<evidence type="ECO:0000313" key="4">
    <source>
        <dbReference type="Proteomes" id="UP000254020"/>
    </source>
</evidence>
<evidence type="ECO:0000313" key="3">
    <source>
        <dbReference type="EMBL" id="STU61358.1"/>
    </source>
</evidence>
<dbReference type="InterPro" id="IPR027417">
    <property type="entry name" value="P-loop_NTPase"/>
</dbReference>
<accession>A0A377Z4X0</accession>
<organism evidence="3 4">
    <name type="scientific">Klebsiella pneumoniae subsp. pneumoniae</name>
    <dbReference type="NCBI Taxonomy" id="72407"/>
    <lineage>
        <taxon>Bacteria</taxon>
        <taxon>Pseudomonadati</taxon>
        <taxon>Pseudomonadota</taxon>
        <taxon>Gammaproteobacteria</taxon>
        <taxon>Enterobacterales</taxon>
        <taxon>Enterobacteriaceae</taxon>
        <taxon>Klebsiella/Raoultella group</taxon>
        <taxon>Klebsiella</taxon>
        <taxon>Klebsiella pneumoniae complex</taxon>
    </lineage>
</organism>
<proteinExistence type="predicted"/>
<dbReference type="EC" id="3.1.11.5" evidence="3"/>
<name>A0A377Z4X0_KLEPN</name>
<dbReference type="GO" id="GO:0008854">
    <property type="term" value="F:exodeoxyribonuclease V activity"/>
    <property type="evidence" value="ECO:0007669"/>
    <property type="project" value="UniProtKB-EC"/>
</dbReference>
<reference evidence="3 4" key="1">
    <citation type="submission" date="2018-06" db="EMBL/GenBank/DDBJ databases">
        <authorList>
            <consortium name="Pathogen Informatics"/>
            <person name="Doyle S."/>
        </authorList>
    </citation>
    <scope>NUCLEOTIDE SEQUENCE [LARGE SCALE GENOMIC DNA]</scope>
    <source>
        <strain evidence="3 4">NCTC9504</strain>
    </source>
</reference>
<keyword evidence="3" id="KW-0378">Hydrolase</keyword>
<feature type="domain" description="UvrD-like helicase C-terminal" evidence="2">
    <location>
        <begin position="51"/>
        <end position="98"/>
    </location>
</feature>
<sequence>MISRTTARWGCLTAISASPLERNGELRVWFLMPDGAIKSVQPSRLPEHDTAWAMTVHKSQGSEFEHAALILPARSVPLVTRELVYTAITRAKRRLSLYADEQVLSQAIVTRTERRSGLAEISPGAKPPETPSPGDGKCCSRRPGWRKNQ</sequence>
<feature type="region of interest" description="Disordered" evidence="1">
    <location>
        <begin position="114"/>
        <end position="149"/>
    </location>
</feature>
<protein>
    <submittedName>
        <fullName evidence="3">Exodeoxyribonuclease V subunit alpha</fullName>
        <ecNumber evidence="3">3.1.11.5</ecNumber>
    </submittedName>
</protein>
<dbReference type="Pfam" id="PF13538">
    <property type="entry name" value="UvrD_C_2"/>
    <property type="match status" value="1"/>
</dbReference>
<dbReference type="AlphaFoldDB" id="A0A377Z4X0"/>
<dbReference type="InterPro" id="IPR027785">
    <property type="entry name" value="UvrD-like_helicase_C"/>
</dbReference>